<dbReference type="EMBL" id="CP001143">
    <property type="protein sequence ID" value="ACH73546.1"/>
    <property type="molecule type" value="Genomic_DNA"/>
</dbReference>
<accession>A0A6C6ZT61</accession>
<proteinExistence type="predicted"/>
<evidence type="ECO:0000313" key="1">
    <source>
        <dbReference type="EMBL" id="ACH73546.1"/>
    </source>
</evidence>
<dbReference type="KEGG" id="sed:SeD_B0056"/>
<reference evidence="1 2" key="1">
    <citation type="journal article" date="2011" name="J. Bacteriol.">
        <title>Comparative genomics of 28 Salmonella enterica isolates: evidence for CRISPR-mediated adaptive sublineage evolution.</title>
        <authorList>
            <person name="Fricke W.F."/>
            <person name="Mammel M.K."/>
            <person name="McDermott P.F."/>
            <person name="Tartera C."/>
            <person name="White D.G."/>
            <person name="Leclerc J.E."/>
            <person name="Ravel J."/>
            <person name="Cebula T.A."/>
        </authorList>
    </citation>
    <scope>NUCLEOTIDE SEQUENCE [LARGE SCALE GENOMIC DNA]</scope>
    <source>
        <strain evidence="1 2">CT_02021853</strain>
        <plasmid evidence="1 2">pCT02021853_74</plasmid>
    </source>
</reference>
<dbReference type="Proteomes" id="UP000008322">
    <property type="component" value="Plasmid pCT02021853_74"/>
</dbReference>
<sequence>MLLTGWFGVLLLTAVRVAYAPVAVPVDTIPCYRSHNHLFHKVNVL</sequence>
<geneLocation type="plasmid" evidence="1 2">
    <name>pCT02021853_74</name>
</geneLocation>
<keyword evidence="1" id="KW-0614">Plasmid</keyword>
<name>A0A6C6ZT61_SALDC</name>
<protein>
    <submittedName>
        <fullName evidence="1">Uncharacterized protein</fullName>
    </submittedName>
</protein>
<dbReference type="AlphaFoldDB" id="A0A6C6ZT61"/>
<organism evidence="1 2">
    <name type="scientific">Salmonella dublin (strain CT_02021853)</name>
    <dbReference type="NCBI Taxonomy" id="439851"/>
    <lineage>
        <taxon>Bacteria</taxon>
        <taxon>Pseudomonadati</taxon>
        <taxon>Pseudomonadota</taxon>
        <taxon>Gammaproteobacteria</taxon>
        <taxon>Enterobacterales</taxon>
        <taxon>Enterobacteriaceae</taxon>
        <taxon>Salmonella</taxon>
    </lineage>
</organism>
<evidence type="ECO:0000313" key="2">
    <source>
        <dbReference type="Proteomes" id="UP000008322"/>
    </source>
</evidence>
<gene>
    <name evidence="1" type="ordered locus">SeD_B0056</name>
</gene>